<feature type="transmembrane region" description="Helical" evidence="2">
    <location>
        <begin position="69"/>
        <end position="87"/>
    </location>
</feature>
<evidence type="ECO:0000256" key="2">
    <source>
        <dbReference type="SAM" id="Phobius"/>
    </source>
</evidence>
<keyword evidence="2" id="KW-0472">Membrane</keyword>
<feature type="compositionally biased region" description="Low complexity" evidence="1">
    <location>
        <begin position="25"/>
        <end position="42"/>
    </location>
</feature>
<organism evidence="3 4">
    <name type="scientific">Spodoptera litura</name>
    <name type="common">Asian cotton leafworm</name>
    <dbReference type="NCBI Taxonomy" id="69820"/>
    <lineage>
        <taxon>Eukaryota</taxon>
        <taxon>Metazoa</taxon>
        <taxon>Ecdysozoa</taxon>
        <taxon>Arthropoda</taxon>
        <taxon>Hexapoda</taxon>
        <taxon>Insecta</taxon>
        <taxon>Pterygota</taxon>
        <taxon>Neoptera</taxon>
        <taxon>Endopterygota</taxon>
        <taxon>Lepidoptera</taxon>
        <taxon>Glossata</taxon>
        <taxon>Ditrysia</taxon>
        <taxon>Noctuoidea</taxon>
        <taxon>Noctuidae</taxon>
        <taxon>Amphipyrinae</taxon>
        <taxon>Spodoptera</taxon>
    </lineage>
</organism>
<keyword evidence="2" id="KW-1133">Transmembrane helix</keyword>
<feature type="region of interest" description="Disordered" evidence="1">
    <location>
        <begin position="1"/>
        <end position="42"/>
    </location>
</feature>
<evidence type="ECO:0000256" key="1">
    <source>
        <dbReference type="SAM" id="MobiDB-lite"/>
    </source>
</evidence>
<dbReference type="AlphaFoldDB" id="A0A9J7EMS4"/>
<dbReference type="GeneID" id="111359758"/>
<sequence length="213" mass="23959">MAKRHSFTASGKRGKPSLRAVSSPSAMNSLASISPSSSKCPSSMHCNDWEQFMKRTCNYVWTMSCALNGNYVAVIAIIIVVILSLLLPDITQKFHATHELKNMKKVLAKMSNEVRRAEVACLTVADEICCLHCNMHDDTTGTSTEKLQNVSICTNYCMRTTQSEPVQVEKKIGFLRRLFYPNRNTSHKEIAIMSYVYTDSFDANKQSEDQQVM</sequence>
<proteinExistence type="predicted"/>
<evidence type="ECO:0000313" key="4">
    <source>
        <dbReference type="RefSeq" id="XP_022831154.1"/>
    </source>
</evidence>
<protein>
    <submittedName>
        <fullName evidence="4">Uncharacterized protein LOC111359758</fullName>
    </submittedName>
</protein>
<keyword evidence="2" id="KW-0812">Transmembrane</keyword>
<accession>A0A9J7EMS4</accession>
<dbReference type="RefSeq" id="XP_022831154.1">
    <property type="nucleotide sequence ID" value="XM_022975386.1"/>
</dbReference>
<dbReference type="KEGG" id="sliu:111359758"/>
<feature type="compositionally biased region" description="Basic residues" evidence="1">
    <location>
        <begin position="1"/>
        <end position="16"/>
    </location>
</feature>
<dbReference type="Proteomes" id="UP000301870">
    <property type="component" value="Chromosome 29"/>
</dbReference>
<gene>
    <name evidence="4" type="primary">LOC111359758</name>
</gene>
<keyword evidence="3" id="KW-1185">Reference proteome</keyword>
<dbReference type="OrthoDB" id="7173113at2759"/>
<evidence type="ECO:0000313" key="3">
    <source>
        <dbReference type="Proteomes" id="UP000301870"/>
    </source>
</evidence>
<name>A0A9J7EMS4_SPOLT</name>
<reference evidence="4" key="1">
    <citation type="submission" date="2025-08" db="UniProtKB">
        <authorList>
            <consortium name="RefSeq"/>
        </authorList>
    </citation>
    <scope>IDENTIFICATION</scope>
    <source>
        <strain evidence="4">Ishihara</strain>
        <tissue evidence="4">Whole body</tissue>
    </source>
</reference>